<evidence type="ECO:0000259" key="2">
    <source>
        <dbReference type="PROSITE" id="PS50030"/>
    </source>
</evidence>
<dbReference type="InterPro" id="IPR009060">
    <property type="entry name" value="UBA-like_sf"/>
</dbReference>
<gene>
    <name evidence="4" type="primary">LOC106809391</name>
</gene>
<dbReference type="InterPro" id="IPR047878">
    <property type="entry name" value="UBL7_UBA"/>
</dbReference>
<evidence type="ECO:0000313" key="4">
    <source>
        <dbReference type="RefSeq" id="XP_014667942.1"/>
    </source>
</evidence>
<dbReference type="InterPro" id="IPR015940">
    <property type="entry name" value="UBA"/>
</dbReference>
<dbReference type="PROSITE" id="PS50030">
    <property type="entry name" value="UBA"/>
    <property type="match status" value="1"/>
</dbReference>
<name>A0ABM1E6X1_PRICU</name>
<feature type="region of interest" description="Disordered" evidence="1">
    <location>
        <begin position="73"/>
        <end position="110"/>
    </location>
</feature>
<feature type="region of interest" description="Disordered" evidence="1">
    <location>
        <begin position="151"/>
        <end position="184"/>
    </location>
</feature>
<feature type="compositionally biased region" description="Low complexity" evidence="1">
    <location>
        <begin position="73"/>
        <end position="93"/>
    </location>
</feature>
<accession>A0ABM1E6X1</accession>
<dbReference type="Pfam" id="PF00627">
    <property type="entry name" value="UBA"/>
    <property type="match status" value="1"/>
</dbReference>
<dbReference type="Gene3D" id="1.10.8.10">
    <property type="entry name" value="DNA helicase RuvA subunit, C-terminal domain"/>
    <property type="match status" value="1"/>
</dbReference>
<dbReference type="SUPFAM" id="SSF46934">
    <property type="entry name" value="UBA-like"/>
    <property type="match status" value="1"/>
</dbReference>
<dbReference type="CDD" id="cd14326">
    <property type="entry name" value="UBA_UBL7"/>
    <property type="match status" value="1"/>
</dbReference>
<dbReference type="PANTHER" id="PTHR10677:SF25">
    <property type="entry name" value="UBIQUITIN-LIKE PROTEIN 7"/>
    <property type="match status" value="1"/>
</dbReference>
<dbReference type="SMART" id="SM00165">
    <property type="entry name" value="UBA"/>
    <property type="match status" value="1"/>
</dbReference>
<dbReference type="RefSeq" id="XP_014667942.1">
    <property type="nucleotide sequence ID" value="XM_014812456.1"/>
</dbReference>
<feature type="domain" description="UBA" evidence="2">
    <location>
        <begin position="179"/>
        <end position="222"/>
    </location>
</feature>
<keyword evidence="3" id="KW-1185">Reference proteome</keyword>
<reference evidence="4" key="1">
    <citation type="submission" date="2025-08" db="UniProtKB">
        <authorList>
            <consortium name="RefSeq"/>
        </authorList>
    </citation>
    <scope>IDENTIFICATION</scope>
</reference>
<dbReference type="Proteomes" id="UP000695022">
    <property type="component" value="Unplaced"/>
</dbReference>
<proteinExistence type="predicted"/>
<protein>
    <submittedName>
        <fullName evidence="4">Ubiquitin-like protein 7</fullName>
    </submittedName>
</protein>
<dbReference type="PANTHER" id="PTHR10677">
    <property type="entry name" value="UBIQUILIN"/>
    <property type="match status" value="1"/>
</dbReference>
<dbReference type="GeneID" id="106809391"/>
<evidence type="ECO:0000313" key="3">
    <source>
        <dbReference type="Proteomes" id="UP000695022"/>
    </source>
</evidence>
<sequence length="224" mass="23018">MVHQMLANPKVMANICASTPGLASNPIALGILHDPVLVELLADPTNIQRTIDMHPELYLAIVALASAINEETATAASAGAGPSGSRTDAYSLDRMSDDDDDVAAASAQASQPITSSQLASALASATASGATSQPGGVITTDLFHQAMQQALGLAPGEANADSEMGQVPHGPPTSGQPQSEHEREVQLQTLRDMGITDDAISRRALEVTNGDVQAALELIFGDGI</sequence>
<dbReference type="InterPro" id="IPR015496">
    <property type="entry name" value="Ubiquilin"/>
</dbReference>
<organism evidence="3 4">
    <name type="scientific">Priapulus caudatus</name>
    <name type="common">Priapulid worm</name>
    <dbReference type="NCBI Taxonomy" id="37621"/>
    <lineage>
        <taxon>Eukaryota</taxon>
        <taxon>Metazoa</taxon>
        <taxon>Ecdysozoa</taxon>
        <taxon>Scalidophora</taxon>
        <taxon>Priapulida</taxon>
        <taxon>Priapulimorpha</taxon>
        <taxon>Priapulimorphida</taxon>
        <taxon>Priapulidae</taxon>
        <taxon>Priapulus</taxon>
    </lineage>
</organism>
<evidence type="ECO:0000256" key="1">
    <source>
        <dbReference type="SAM" id="MobiDB-lite"/>
    </source>
</evidence>